<gene>
    <name evidence="1" type="ORF">NDU88_001937</name>
</gene>
<evidence type="ECO:0000313" key="1">
    <source>
        <dbReference type="EMBL" id="KAJ1185142.1"/>
    </source>
</evidence>
<organism evidence="1 2">
    <name type="scientific">Pleurodeles waltl</name>
    <name type="common">Iberian ribbed newt</name>
    <dbReference type="NCBI Taxonomy" id="8319"/>
    <lineage>
        <taxon>Eukaryota</taxon>
        <taxon>Metazoa</taxon>
        <taxon>Chordata</taxon>
        <taxon>Craniata</taxon>
        <taxon>Vertebrata</taxon>
        <taxon>Euteleostomi</taxon>
        <taxon>Amphibia</taxon>
        <taxon>Batrachia</taxon>
        <taxon>Caudata</taxon>
        <taxon>Salamandroidea</taxon>
        <taxon>Salamandridae</taxon>
        <taxon>Pleurodelinae</taxon>
        <taxon>Pleurodeles</taxon>
    </lineage>
</organism>
<keyword evidence="2" id="KW-1185">Reference proteome</keyword>
<dbReference type="Proteomes" id="UP001066276">
    <property type="component" value="Chromosome 3_1"/>
</dbReference>
<proteinExistence type="predicted"/>
<sequence>MEPPTAQLPSRSHVKQGCSAGCLTRRCVLEGFRTLEETLWVTPALEFRRLCAPDPGPSPYQPWAGSDMPGPALQGVAQTWCPWGCCSP</sequence>
<accession>A0AAV7U8A0</accession>
<evidence type="ECO:0000313" key="2">
    <source>
        <dbReference type="Proteomes" id="UP001066276"/>
    </source>
</evidence>
<reference evidence="1" key="1">
    <citation type="journal article" date="2022" name="bioRxiv">
        <title>Sequencing and chromosome-scale assembly of the giantPleurodeles waltlgenome.</title>
        <authorList>
            <person name="Brown T."/>
            <person name="Elewa A."/>
            <person name="Iarovenko S."/>
            <person name="Subramanian E."/>
            <person name="Araus A.J."/>
            <person name="Petzold A."/>
            <person name="Susuki M."/>
            <person name="Suzuki K.-i.T."/>
            <person name="Hayashi T."/>
            <person name="Toyoda A."/>
            <person name="Oliveira C."/>
            <person name="Osipova E."/>
            <person name="Leigh N.D."/>
            <person name="Simon A."/>
            <person name="Yun M.H."/>
        </authorList>
    </citation>
    <scope>NUCLEOTIDE SEQUENCE</scope>
    <source>
        <strain evidence="1">20211129_DDA</strain>
        <tissue evidence="1">Liver</tissue>
    </source>
</reference>
<dbReference type="AlphaFoldDB" id="A0AAV7U8A0"/>
<comment type="caution">
    <text evidence="1">The sequence shown here is derived from an EMBL/GenBank/DDBJ whole genome shotgun (WGS) entry which is preliminary data.</text>
</comment>
<dbReference type="EMBL" id="JANPWB010000005">
    <property type="protein sequence ID" value="KAJ1185142.1"/>
    <property type="molecule type" value="Genomic_DNA"/>
</dbReference>
<name>A0AAV7U8A0_PLEWA</name>
<protein>
    <submittedName>
        <fullName evidence="1">Uncharacterized protein</fullName>
    </submittedName>
</protein>